<dbReference type="Gene3D" id="3.40.190.80">
    <property type="match status" value="1"/>
</dbReference>
<dbReference type="Gene3D" id="3.30.540.10">
    <property type="entry name" value="Fructose-1,6-Bisphosphatase, subunit A, domain 1"/>
    <property type="match status" value="1"/>
</dbReference>
<dbReference type="PROSITE" id="PS00629">
    <property type="entry name" value="IMP_1"/>
    <property type="match status" value="1"/>
</dbReference>
<dbReference type="GO" id="GO:0046872">
    <property type="term" value="F:metal ion binding"/>
    <property type="evidence" value="ECO:0007669"/>
    <property type="project" value="UniProtKB-KW"/>
</dbReference>
<dbReference type="GO" id="GO:0008934">
    <property type="term" value="F:inositol monophosphate 1-phosphatase activity"/>
    <property type="evidence" value="ECO:0007669"/>
    <property type="project" value="TreeGrafter"/>
</dbReference>
<keyword evidence="4 5" id="KW-0460">Magnesium</keyword>
<evidence type="ECO:0000313" key="7">
    <source>
        <dbReference type="Proteomes" id="UP000706333"/>
    </source>
</evidence>
<feature type="binding site" evidence="5">
    <location>
        <position position="78"/>
    </location>
    <ligand>
        <name>Mg(2+)</name>
        <dbReference type="ChEBI" id="CHEBI:18420"/>
        <label>1</label>
        <note>catalytic</note>
    </ligand>
</feature>
<evidence type="ECO:0000256" key="5">
    <source>
        <dbReference type="PIRSR" id="PIRSR600760-2"/>
    </source>
</evidence>
<dbReference type="SUPFAM" id="SSF56655">
    <property type="entry name" value="Carbohydrate phosphatase"/>
    <property type="match status" value="1"/>
</dbReference>
<evidence type="ECO:0000256" key="3">
    <source>
        <dbReference type="ARBA" id="ARBA00022801"/>
    </source>
</evidence>
<protein>
    <submittedName>
        <fullName evidence="6">3'(2'),5'-bisphosphate nucleotidase CysQ</fullName>
    </submittedName>
</protein>
<dbReference type="Proteomes" id="UP000706333">
    <property type="component" value="Unassembled WGS sequence"/>
</dbReference>
<dbReference type="InterPro" id="IPR000760">
    <property type="entry name" value="Inositol_monophosphatase-like"/>
</dbReference>
<dbReference type="PRINTS" id="PR00377">
    <property type="entry name" value="IMPHPHTASES"/>
</dbReference>
<feature type="binding site" evidence="5">
    <location>
        <position position="98"/>
    </location>
    <ligand>
        <name>Mg(2+)</name>
        <dbReference type="ChEBI" id="CHEBI:18420"/>
        <label>1</label>
        <note>catalytic</note>
    </ligand>
</feature>
<comment type="similarity">
    <text evidence="1">Belongs to the inositol monophosphatase superfamily.</text>
</comment>
<evidence type="ECO:0000313" key="6">
    <source>
        <dbReference type="EMBL" id="MBK5927623.1"/>
    </source>
</evidence>
<feature type="binding site" evidence="5">
    <location>
        <position position="96"/>
    </location>
    <ligand>
        <name>Mg(2+)</name>
        <dbReference type="ChEBI" id="CHEBI:18420"/>
        <label>1</label>
        <note>catalytic</note>
    </ligand>
</feature>
<dbReference type="GO" id="GO:0006020">
    <property type="term" value="P:inositol metabolic process"/>
    <property type="evidence" value="ECO:0007669"/>
    <property type="project" value="TreeGrafter"/>
</dbReference>
<sequence length="272" mass="28152">MPDTDPGPCAARDAADLALLSDAARAAGAIAAAHFGQGPASWHKDHGQGPVSEADLEIDRMLRARLTAARPDYGWLSEETEDDAARLGAASVFIVDPIDGTRAFLKGDKGFAHALAVVRAGRVHAAVVHLPLMGLTYSARRGGGAHEGARPLVAGGRAGLRGARVLASAGQLAPELWPGGLPVLERHVRPSLAWRLCLVAEGAFDATLSLRDTWDWDTAAAALIAEEAGVRVTDRHGAALSFNTPQPRSAGLIAASPALHAEVLARLGHGAG</sequence>
<reference evidence="6" key="2">
    <citation type="journal article" date="2020" name="Microorganisms">
        <title>Osmotic Adaptation and Compatible Solute Biosynthesis of Phototrophic Bacteria as Revealed from Genome Analyses.</title>
        <authorList>
            <person name="Imhoff J.F."/>
            <person name="Rahn T."/>
            <person name="Kunzel S."/>
            <person name="Keller A."/>
            <person name="Neulinger S.C."/>
        </authorList>
    </citation>
    <scope>NUCLEOTIDE SEQUENCE</scope>
    <source>
        <strain evidence="6">LMG 28126</strain>
    </source>
</reference>
<keyword evidence="7" id="KW-1185">Reference proteome</keyword>
<comment type="caution">
    <text evidence="6">The sequence shown here is derived from an EMBL/GenBank/DDBJ whole genome shotgun (WGS) entry which is preliminary data.</text>
</comment>
<dbReference type="RefSeq" id="WP_201157381.1">
    <property type="nucleotide sequence ID" value="NZ_NHSD01000264.1"/>
</dbReference>
<keyword evidence="3" id="KW-0378">Hydrolase</keyword>
<comment type="cofactor">
    <cofactor evidence="5">
        <name>Mg(2+)</name>
        <dbReference type="ChEBI" id="CHEBI:18420"/>
    </cofactor>
</comment>
<dbReference type="PANTHER" id="PTHR20854">
    <property type="entry name" value="INOSITOL MONOPHOSPHATASE"/>
    <property type="match status" value="1"/>
</dbReference>
<gene>
    <name evidence="6" type="ORF">CCR87_09840</name>
</gene>
<accession>A0A934TL60</accession>
<proteinExistence type="inferred from homology"/>
<feature type="binding site" evidence="5">
    <location>
        <position position="99"/>
    </location>
    <ligand>
        <name>Mg(2+)</name>
        <dbReference type="ChEBI" id="CHEBI:18420"/>
        <label>1</label>
        <note>catalytic</note>
    </ligand>
</feature>
<reference evidence="6" key="1">
    <citation type="submission" date="2017-05" db="EMBL/GenBank/DDBJ databases">
        <authorList>
            <person name="Imhoff J.F."/>
            <person name="Rahn T."/>
            <person name="Kuenzel S."/>
            <person name="Neulinger S.C."/>
        </authorList>
    </citation>
    <scope>NUCLEOTIDE SEQUENCE</scope>
    <source>
        <strain evidence="6">LMG 28126</strain>
    </source>
</reference>
<dbReference type="Pfam" id="PF00459">
    <property type="entry name" value="Inositol_P"/>
    <property type="match status" value="1"/>
</dbReference>
<dbReference type="AlphaFoldDB" id="A0A934TL60"/>
<evidence type="ECO:0000256" key="2">
    <source>
        <dbReference type="ARBA" id="ARBA00022723"/>
    </source>
</evidence>
<dbReference type="EMBL" id="NHSD01000264">
    <property type="protein sequence ID" value="MBK5927623.1"/>
    <property type="molecule type" value="Genomic_DNA"/>
</dbReference>
<evidence type="ECO:0000256" key="4">
    <source>
        <dbReference type="ARBA" id="ARBA00022842"/>
    </source>
</evidence>
<organism evidence="6 7">
    <name type="scientific">Rhodobaculum claviforme</name>
    <dbReference type="NCBI Taxonomy" id="1549854"/>
    <lineage>
        <taxon>Bacteria</taxon>
        <taxon>Pseudomonadati</taxon>
        <taxon>Pseudomonadota</taxon>
        <taxon>Alphaproteobacteria</taxon>
        <taxon>Rhodobacterales</taxon>
        <taxon>Paracoccaceae</taxon>
        <taxon>Rhodobaculum</taxon>
    </lineage>
</organism>
<dbReference type="GO" id="GO:0007165">
    <property type="term" value="P:signal transduction"/>
    <property type="evidence" value="ECO:0007669"/>
    <property type="project" value="TreeGrafter"/>
</dbReference>
<feature type="binding site" evidence="5">
    <location>
        <position position="217"/>
    </location>
    <ligand>
        <name>Mg(2+)</name>
        <dbReference type="ChEBI" id="CHEBI:18420"/>
        <label>1</label>
        <note>catalytic</note>
    </ligand>
</feature>
<name>A0A934TL60_9RHOB</name>
<dbReference type="PANTHER" id="PTHR20854:SF4">
    <property type="entry name" value="INOSITOL-1-MONOPHOSPHATASE-RELATED"/>
    <property type="match status" value="1"/>
</dbReference>
<evidence type="ECO:0000256" key="1">
    <source>
        <dbReference type="ARBA" id="ARBA00009759"/>
    </source>
</evidence>
<dbReference type="InterPro" id="IPR020583">
    <property type="entry name" value="Inositol_monoP_metal-BS"/>
</dbReference>
<keyword evidence="2 5" id="KW-0479">Metal-binding</keyword>